<dbReference type="InterPro" id="IPR000182">
    <property type="entry name" value="GNAT_dom"/>
</dbReference>
<feature type="non-terminal residue" evidence="2">
    <location>
        <position position="196"/>
    </location>
</feature>
<dbReference type="CDD" id="cd04301">
    <property type="entry name" value="NAT_SF"/>
    <property type="match status" value="1"/>
</dbReference>
<gene>
    <name evidence="2" type="ORF">DDZ44_03980</name>
</gene>
<dbReference type="Proteomes" id="UP000263273">
    <property type="component" value="Unassembled WGS sequence"/>
</dbReference>
<dbReference type="STRING" id="378794.GCA_001570625_00781"/>
<evidence type="ECO:0000259" key="1">
    <source>
        <dbReference type="PROSITE" id="PS51186"/>
    </source>
</evidence>
<dbReference type="InterPro" id="IPR016181">
    <property type="entry name" value="Acyl_CoA_acyltransferase"/>
</dbReference>
<accession>A0A354YUR7</accession>
<feature type="domain" description="N-acetyltransferase" evidence="1">
    <location>
        <begin position="78"/>
        <end position="196"/>
    </location>
</feature>
<dbReference type="PROSITE" id="PS51186">
    <property type="entry name" value="GNAT"/>
    <property type="match status" value="1"/>
</dbReference>
<name>A0A354YUR7_9FIRM</name>
<reference evidence="2 3" key="1">
    <citation type="journal article" date="2018" name="Nat. Biotechnol.">
        <title>A standardized bacterial taxonomy based on genome phylogeny substantially revises the tree of life.</title>
        <authorList>
            <person name="Parks D.H."/>
            <person name="Chuvochina M."/>
            <person name="Waite D.W."/>
            <person name="Rinke C."/>
            <person name="Skarshewski A."/>
            <person name="Chaumeil P.A."/>
            <person name="Hugenholtz P."/>
        </authorList>
    </citation>
    <scope>NUCLEOTIDE SEQUENCE [LARGE SCALE GENOMIC DNA]</scope>
    <source>
        <strain evidence="2">UBA10948</strain>
    </source>
</reference>
<dbReference type="AlphaFoldDB" id="A0A354YUR7"/>
<evidence type="ECO:0000313" key="3">
    <source>
        <dbReference type="Proteomes" id="UP000263273"/>
    </source>
</evidence>
<dbReference type="EMBL" id="DNZF01000086">
    <property type="protein sequence ID" value="HBK53080.1"/>
    <property type="molecule type" value="Genomic_DNA"/>
</dbReference>
<dbReference type="GO" id="GO:0016747">
    <property type="term" value="F:acyltransferase activity, transferring groups other than amino-acyl groups"/>
    <property type="evidence" value="ECO:0007669"/>
    <property type="project" value="InterPro"/>
</dbReference>
<sequence>MFLDKIQEVTQWETYVNSLSVASLPSQAFYQHLGYRIREDAFIQLSDNERLDYFYMEKALNGSLSYDNETVPLSREQIVIREAQPSDAPAMARINVATWRDSYKKFLPRQLMAELSCSQKQSEIEDFFASWEENQAVALVVENKSGEMMAFIMAGKNHRQDLAYMGEIYNLHVAPAFQSQGIGCCLVYKVSQVFRQ</sequence>
<proteinExistence type="predicted"/>
<dbReference type="Pfam" id="PF00583">
    <property type="entry name" value="Acetyltransf_1"/>
    <property type="match status" value="1"/>
</dbReference>
<organism evidence="2 3">
    <name type="scientific">Syntrophomonas wolfei</name>
    <dbReference type="NCBI Taxonomy" id="863"/>
    <lineage>
        <taxon>Bacteria</taxon>
        <taxon>Bacillati</taxon>
        <taxon>Bacillota</taxon>
        <taxon>Clostridia</taxon>
        <taxon>Eubacteriales</taxon>
        <taxon>Syntrophomonadaceae</taxon>
        <taxon>Syntrophomonas</taxon>
    </lineage>
</organism>
<comment type="caution">
    <text evidence="2">The sequence shown here is derived from an EMBL/GenBank/DDBJ whole genome shotgun (WGS) entry which is preliminary data.</text>
</comment>
<dbReference type="SUPFAM" id="SSF55729">
    <property type="entry name" value="Acyl-CoA N-acyltransferases (Nat)"/>
    <property type="match status" value="1"/>
</dbReference>
<evidence type="ECO:0000313" key="2">
    <source>
        <dbReference type="EMBL" id="HBK53080.1"/>
    </source>
</evidence>
<protein>
    <recommendedName>
        <fullName evidence="1">N-acetyltransferase domain-containing protein</fullName>
    </recommendedName>
</protein>
<dbReference type="Gene3D" id="3.40.630.30">
    <property type="match status" value="1"/>
</dbReference>